<reference evidence="2 3" key="1">
    <citation type="submission" date="2023-03" db="EMBL/GenBank/DDBJ databases">
        <title>Genome insight into feeding habits of ladybird beetles.</title>
        <authorList>
            <person name="Li H.-S."/>
            <person name="Huang Y.-H."/>
            <person name="Pang H."/>
        </authorList>
    </citation>
    <scope>NUCLEOTIDE SEQUENCE [LARGE SCALE GENOMIC DNA]</scope>
    <source>
        <strain evidence="2">SYSU_2023b</strain>
        <tissue evidence="2">Whole body</tissue>
    </source>
</reference>
<feature type="region of interest" description="Disordered" evidence="1">
    <location>
        <begin position="474"/>
        <end position="493"/>
    </location>
</feature>
<evidence type="ECO:0000313" key="3">
    <source>
        <dbReference type="Proteomes" id="UP001431783"/>
    </source>
</evidence>
<comment type="caution">
    <text evidence="2">The sequence shown here is derived from an EMBL/GenBank/DDBJ whole genome shotgun (WGS) entry which is preliminary data.</text>
</comment>
<dbReference type="Proteomes" id="UP001431783">
    <property type="component" value="Unassembled WGS sequence"/>
</dbReference>
<evidence type="ECO:0000256" key="1">
    <source>
        <dbReference type="SAM" id="MobiDB-lite"/>
    </source>
</evidence>
<protein>
    <submittedName>
        <fullName evidence="2">Uncharacterized protein</fullName>
    </submittedName>
</protein>
<gene>
    <name evidence="2" type="ORF">WA026_006236</name>
</gene>
<accession>A0AAW1TP81</accession>
<proteinExistence type="predicted"/>
<evidence type="ECO:0000313" key="2">
    <source>
        <dbReference type="EMBL" id="KAK9870144.1"/>
    </source>
</evidence>
<feature type="region of interest" description="Disordered" evidence="1">
    <location>
        <begin position="229"/>
        <end position="251"/>
    </location>
</feature>
<feature type="compositionally biased region" description="Basic and acidic residues" evidence="1">
    <location>
        <begin position="481"/>
        <end position="493"/>
    </location>
</feature>
<feature type="compositionally biased region" description="Basic and acidic residues" evidence="1">
    <location>
        <begin position="774"/>
        <end position="783"/>
    </location>
</feature>
<name>A0AAW1TP81_9CUCU</name>
<sequence length="1522" mass="170731">MDAADDPIRALLEKTGLSCDDLLQKLIIFKSQEKKTHKECVNNDGVSSGKTSDSSVNDVCNSEFTESSKCKNDEEYHRNGDHSSVINSSDIHISTEENCDELLSSDILYKKKNVNATNIDENSALNASEDFEDAETKEICYKTIESDKKPKKTDKEIHYTNTLPKETQVESTNIQISAVEILPNSNLKIGNLSNTTTLPNETSNLQKEISSIQLTENINIKNAENAISSNTSFQSSEENCSEENQNKETRVESTNIKISAVEILPSSNLKICNLSNTTTLPNETSNLQRKISCSQLTENINIKNAENVISSNTSFQSNEENCSEENKITETQVESTKIKISAVEILPSSNAKRGNLCNTTLPNETSDLHKERSCIELTENINIKNAENGISSNTSFQSSEENCSEENKNKETQVESTNIKISALEILPSSNLKIGNLSNTTTLPNETSNLQKEISSIQLTENINIKNAENAISSNTSFQSSEEKCSEENQNKETRVESTNIKISAVEILPSSNLKICNLSNTTTLPNETSNLQREISCSQLTENINIKNAENGISSNTSFQSSEENCSEENKITETQKEISSIQLTENIDIKNAENAISSNTSFQSSEENYSEENQNEETRVESTNIKISAVEILPSSNLKICNLSNTTTLPNETSNLQREISCLQLTENINIKNAENGNTSFQSTEENCSEENKNKETQVESTNIKISAVEILPSSNLKIGNLSNTTTLPNETSYLQREISCFQLTETVNIKNAENDISSNTSFQSSEENCSEENKNKETRVEKTNIKISAVENLPSSNLKICNLSNTTALPNETSNLQREIRCIQLRENINIKNAESGIFSNTSFQSSGDNCSEENKNKETPVKSKNLVISAVEILTNSNFKIVNLSNETNKHNAAFISTRRKSISDQLVRRLSQRIDEDNITISEDEQIKERSKADKTSENIRDGDCLERKETKIIEPVPFLKFRSDLFSTDDRKSPTNSPTSHDNIEEVQISHQQDYLSKEENNSSEKNTSEKILEVNPSGTSILNTKIRKVKVGFLKKKILSKAIKHLSRVDSGKHKIQHCKETTVTNSESDIEYSFPRPLPKLILEPQVDTPEAQEEIRKNLKLQLNSLRNRRKSDNITEQRQCNKFQSISDLKFNYKKQLLNEDVPNSSTSSQSISAACADIDESQLSPSSRATEHYENNFTEVSENDVSSLFSLSEETNFMIVDVQGGVEFSENEYNVRNEDFQNDSIKLTKTNDITKIKGWKNKKFDMATRRSNSEKKVTENCLEEMNACDTIVATSAGKDDSNSTENLKKNLENSTEELSPFVSNTLEEFLTENSRLNISYKIPKLGAEEGLREVNFKDIVLPKSSKPPQTKTFTETNEKDELKGIKAKTLAEKRRILEGRLSKGCRAKDADPLNISKSSYIYFNGRKLFVPSTSCSKCLANITFNPSKRIKQNRLIYKSDNTENETTPKKLSLLKLWLEESKIVTYKAGPLSKKPKLQNGETISSWDTVVQKLPKVQLEIIHEFKKKFHPF</sequence>
<keyword evidence="3" id="KW-1185">Reference proteome</keyword>
<feature type="compositionally biased region" description="Low complexity" evidence="1">
    <location>
        <begin position="229"/>
        <end position="238"/>
    </location>
</feature>
<feature type="region of interest" description="Disordered" evidence="1">
    <location>
        <begin position="760"/>
        <end position="783"/>
    </location>
</feature>
<feature type="region of interest" description="Disordered" evidence="1">
    <location>
        <begin position="600"/>
        <end position="623"/>
    </location>
</feature>
<dbReference type="EMBL" id="JARQZJ010000002">
    <property type="protein sequence ID" value="KAK9870144.1"/>
    <property type="molecule type" value="Genomic_DNA"/>
</dbReference>
<organism evidence="2 3">
    <name type="scientific">Henosepilachna vigintioctopunctata</name>
    <dbReference type="NCBI Taxonomy" id="420089"/>
    <lineage>
        <taxon>Eukaryota</taxon>
        <taxon>Metazoa</taxon>
        <taxon>Ecdysozoa</taxon>
        <taxon>Arthropoda</taxon>
        <taxon>Hexapoda</taxon>
        <taxon>Insecta</taxon>
        <taxon>Pterygota</taxon>
        <taxon>Neoptera</taxon>
        <taxon>Endopterygota</taxon>
        <taxon>Coleoptera</taxon>
        <taxon>Polyphaga</taxon>
        <taxon>Cucujiformia</taxon>
        <taxon>Coccinelloidea</taxon>
        <taxon>Coccinellidae</taxon>
        <taxon>Epilachninae</taxon>
        <taxon>Epilachnini</taxon>
        <taxon>Henosepilachna</taxon>
    </lineage>
</organism>
<feature type="region of interest" description="Disordered" evidence="1">
    <location>
        <begin position="389"/>
        <end position="416"/>
    </location>
</feature>
<feature type="region of interest" description="Disordered" evidence="1">
    <location>
        <begin position="973"/>
        <end position="992"/>
    </location>
</feature>